<feature type="binding site" evidence="11">
    <location>
        <position position="65"/>
    </location>
    <ligand>
        <name>UMP</name>
        <dbReference type="ChEBI" id="CHEBI:57865"/>
    </ligand>
</feature>
<evidence type="ECO:0000313" key="13">
    <source>
        <dbReference type="EMBL" id="ALU30493.1"/>
    </source>
</evidence>
<comment type="subcellular location">
    <subcellularLocation>
        <location evidence="1 11">Cytoplasm</location>
    </subcellularLocation>
</comment>
<evidence type="ECO:0000256" key="4">
    <source>
        <dbReference type="ARBA" id="ARBA00022490"/>
    </source>
</evidence>
<dbReference type="PANTHER" id="PTHR42833:SF4">
    <property type="entry name" value="URIDYLATE KINASE PUMPKIN, CHLOROPLASTIC"/>
    <property type="match status" value="1"/>
</dbReference>
<dbReference type="GO" id="GO:0006225">
    <property type="term" value="P:UDP biosynthetic process"/>
    <property type="evidence" value="ECO:0007669"/>
    <property type="project" value="TreeGrafter"/>
</dbReference>
<dbReference type="GO" id="GO:0005737">
    <property type="term" value="C:cytoplasm"/>
    <property type="evidence" value="ECO:0007669"/>
    <property type="project" value="UniProtKB-SubCell"/>
</dbReference>
<dbReference type="EMBL" id="CP013695">
    <property type="protein sequence ID" value="ALU31216.1"/>
    <property type="molecule type" value="Genomic_DNA"/>
</dbReference>
<dbReference type="PIRSF" id="PIRSF005650">
    <property type="entry name" value="Uridylate_kin"/>
    <property type="match status" value="1"/>
</dbReference>
<feature type="binding site" evidence="11">
    <location>
        <begin position="6"/>
        <end position="10"/>
    </location>
    <ligand>
        <name>ATP</name>
        <dbReference type="ChEBI" id="CHEBI:30616"/>
    </ligand>
</feature>
<dbReference type="Proteomes" id="UP000060043">
    <property type="component" value="Chromosome"/>
</dbReference>
<feature type="domain" description="Aspartate/glutamate/uridylate kinase" evidence="12">
    <location>
        <begin position="5"/>
        <end position="203"/>
    </location>
</feature>
<protein>
    <recommendedName>
        <fullName evidence="11">Uridylate kinase</fullName>
        <shortName evidence="11">UK</shortName>
        <ecNumber evidence="11">2.7.4.22</ecNumber>
    </recommendedName>
    <alternativeName>
        <fullName evidence="11">Uridine monophosphate kinase</fullName>
        <shortName evidence="11">UMP kinase</shortName>
        <shortName evidence="11">UMPK</shortName>
    </alternativeName>
</protein>
<proteinExistence type="inferred from homology"/>
<evidence type="ECO:0000256" key="7">
    <source>
        <dbReference type="ARBA" id="ARBA00022777"/>
    </source>
</evidence>
<dbReference type="Gene3D" id="3.40.1160.10">
    <property type="entry name" value="Acetylglutamate kinase-like"/>
    <property type="match status" value="1"/>
</dbReference>
<accession>A0A0U2NCA1</accession>
<dbReference type="HAMAP" id="MF_01220_A">
    <property type="entry name" value="PyrH_A"/>
    <property type="match status" value="1"/>
</dbReference>
<feature type="binding site" evidence="11">
    <location>
        <position position="44"/>
    </location>
    <ligand>
        <name>ATP</name>
        <dbReference type="ChEBI" id="CHEBI:30616"/>
    </ligand>
</feature>
<feature type="binding site" evidence="11">
    <location>
        <position position="145"/>
    </location>
    <ligand>
        <name>ATP</name>
        <dbReference type="ChEBI" id="CHEBI:30616"/>
    </ligand>
</feature>
<feature type="binding site" evidence="11">
    <location>
        <position position="48"/>
    </location>
    <ligand>
        <name>ATP</name>
        <dbReference type="ChEBI" id="CHEBI:30616"/>
    </ligand>
</feature>
<dbReference type="GeneID" id="78441654"/>
<dbReference type="Pfam" id="PF00696">
    <property type="entry name" value="AA_kinase"/>
    <property type="match status" value="1"/>
</dbReference>
<feature type="binding site" evidence="11">
    <location>
        <position position="148"/>
    </location>
    <ligand>
        <name>ATP</name>
        <dbReference type="ChEBI" id="CHEBI:30616"/>
    </ligand>
</feature>
<keyword evidence="6 11" id="KW-0547">Nucleotide-binding</keyword>
<dbReference type="InterPro" id="IPR036393">
    <property type="entry name" value="AceGlu_kinase-like_sf"/>
</dbReference>
<evidence type="ECO:0000256" key="9">
    <source>
        <dbReference type="ARBA" id="ARBA00022975"/>
    </source>
</evidence>
<dbReference type="PANTHER" id="PTHR42833">
    <property type="entry name" value="URIDYLATE KINASE"/>
    <property type="match status" value="1"/>
</dbReference>
<dbReference type="GO" id="GO:0044210">
    <property type="term" value="P:'de novo' CTP biosynthetic process"/>
    <property type="evidence" value="ECO:0007669"/>
    <property type="project" value="UniProtKB-UniRule"/>
</dbReference>
<comment type="similarity">
    <text evidence="3 11">Belongs to the UMP kinase family.</text>
</comment>
<dbReference type="GO" id="GO:0033862">
    <property type="term" value="F:UMP kinase activity"/>
    <property type="evidence" value="ECO:0007669"/>
    <property type="project" value="UniProtKB-EC"/>
</dbReference>
<evidence type="ECO:0000256" key="11">
    <source>
        <dbReference type="HAMAP-Rule" id="MF_01220"/>
    </source>
</evidence>
<dbReference type="NCBIfam" id="TIGR02076">
    <property type="entry name" value="pyrH_arch"/>
    <property type="match status" value="1"/>
</dbReference>
<evidence type="ECO:0000256" key="6">
    <source>
        <dbReference type="ARBA" id="ARBA00022741"/>
    </source>
</evidence>
<evidence type="ECO:0000313" key="14">
    <source>
        <dbReference type="EMBL" id="ALU31216.1"/>
    </source>
</evidence>
<dbReference type="STRING" id="1435377.SUSAZ_06240"/>
<reference evidence="15 16" key="1">
    <citation type="submission" date="2015-12" db="EMBL/GenBank/DDBJ databases">
        <title>A stable core within a dynamic pangenome in Sulfolobus acidocaldarius.</title>
        <authorList>
            <person name="Anderson R."/>
            <person name="Kouris A."/>
            <person name="Seward C."/>
            <person name="Campbell K."/>
            <person name="Whitaker R."/>
        </authorList>
    </citation>
    <scope>NUCLEOTIDE SEQUENCE [LARGE SCALE GENOMIC DNA]</scope>
    <source>
        <strain evidence="13 16">GG12-C01-09</strain>
        <strain evidence="14 15">NG05B_CO5_07</strain>
    </source>
</reference>
<evidence type="ECO:0000256" key="5">
    <source>
        <dbReference type="ARBA" id="ARBA00022679"/>
    </source>
</evidence>
<organism evidence="13 16">
    <name type="scientific">Sulfolobus acidocaldarius</name>
    <dbReference type="NCBI Taxonomy" id="2285"/>
    <lineage>
        <taxon>Archaea</taxon>
        <taxon>Thermoproteota</taxon>
        <taxon>Thermoprotei</taxon>
        <taxon>Sulfolobales</taxon>
        <taxon>Sulfolobaceae</taxon>
        <taxon>Sulfolobus</taxon>
    </lineage>
</organism>
<dbReference type="InterPro" id="IPR011817">
    <property type="entry name" value="Uridylate_kinase"/>
</dbReference>
<evidence type="ECO:0000313" key="16">
    <source>
        <dbReference type="Proteomes" id="UP000065473"/>
    </source>
</evidence>
<evidence type="ECO:0000256" key="10">
    <source>
        <dbReference type="ARBA" id="ARBA00047767"/>
    </source>
</evidence>
<keyword evidence="8 11" id="KW-0067">ATP-binding</keyword>
<evidence type="ECO:0000259" key="12">
    <source>
        <dbReference type="Pfam" id="PF00696"/>
    </source>
</evidence>
<feature type="binding site" evidence="11">
    <location>
        <position position="43"/>
    </location>
    <ligand>
        <name>UMP</name>
        <dbReference type="ChEBI" id="CHEBI:57865"/>
    </ligand>
</feature>
<evidence type="ECO:0000256" key="3">
    <source>
        <dbReference type="ARBA" id="ARBA00007614"/>
    </source>
</evidence>
<dbReference type="AlphaFoldDB" id="A0A0U2NCA1"/>
<evidence type="ECO:0000313" key="15">
    <source>
        <dbReference type="Proteomes" id="UP000060043"/>
    </source>
</evidence>
<keyword evidence="9 11" id="KW-0665">Pyrimidine biosynthesis</keyword>
<dbReference type="EMBL" id="CP013694">
    <property type="protein sequence ID" value="ALU30493.1"/>
    <property type="molecule type" value="Genomic_DNA"/>
</dbReference>
<name>A0A0U2NCA1_9CREN</name>
<feature type="binding site" evidence="11">
    <location>
        <begin position="113"/>
        <end position="119"/>
    </location>
    <ligand>
        <name>UMP</name>
        <dbReference type="ChEBI" id="CHEBI:57865"/>
    </ligand>
</feature>
<dbReference type="Proteomes" id="UP000065473">
    <property type="component" value="Chromosome"/>
</dbReference>
<comment type="function">
    <text evidence="11">Catalyzes the reversible phosphorylation of UMP to UDP.</text>
</comment>
<dbReference type="OrthoDB" id="372251at2157"/>
<comment type="subunit">
    <text evidence="11">Homohexamer.</text>
</comment>
<sequence>MKLTLKVSGKFFDEENSENLSLLRDVIIDLVNNGHRVAVVTGGGGTARRYISMGRKLNLNESHLDILGILVSRLNAQLLLFSLDNIAYPKVPESIEDFNERWASGKVVITGGFQPGQSTAGVAALVSEIINADYLVLATNVNGVYTKDPQKFVDAKLLPKLTVSELKTILEGSQSVNAGKYELLDPLAIKIVERSKIKVLVINFKDLNKLPNILKGNEILGSVVVPE</sequence>
<dbReference type="GO" id="GO:0005524">
    <property type="term" value="F:ATP binding"/>
    <property type="evidence" value="ECO:0007669"/>
    <property type="project" value="UniProtKB-KW"/>
</dbReference>
<feature type="binding site" evidence="11">
    <location>
        <position position="139"/>
    </location>
    <ligand>
        <name>ATP</name>
        <dbReference type="ChEBI" id="CHEBI:30616"/>
    </ligand>
</feature>
<keyword evidence="5 11" id="KW-0808">Transferase</keyword>
<evidence type="ECO:0000256" key="8">
    <source>
        <dbReference type="ARBA" id="ARBA00022840"/>
    </source>
</evidence>
<comment type="activity regulation">
    <text evidence="11">Inhibited by UTP.</text>
</comment>
<dbReference type="InterPro" id="IPR001048">
    <property type="entry name" value="Asp/Glu/Uridylate_kinase"/>
</dbReference>
<dbReference type="OMA" id="HPAHTTD"/>
<dbReference type="PaxDb" id="1435377-SUSAZ_06240"/>
<dbReference type="RefSeq" id="WP_011278146.1">
    <property type="nucleotide sequence ID" value="NZ_BHWZ01000003.1"/>
</dbReference>
<dbReference type="InterPro" id="IPR011818">
    <property type="entry name" value="Uridylate_kinase_arch/spir"/>
</dbReference>
<dbReference type="SMR" id="A0A0U2NCA1"/>
<gene>
    <name evidence="11" type="primary">pyrH</name>
    <name evidence="13" type="ORF">ATY89_11460</name>
    <name evidence="14" type="ORF">ATZ20_03015</name>
</gene>
<comment type="pathway">
    <text evidence="2 11">Pyrimidine metabolism; CTP biosynthesis via de novo pathway; UDP from UMP (UMPK route): step 1/1.</text>
</comment>
<evidence type="ECO:0000256" key="1">
    <source>
        <dbReference type="ARBA" id="ARBA00004496"/>
    </source>
</evidence>
<dbReference type="EC" id="2.7.4.22" evidence="11"/>
<feature type="binding site" evidence="11">
    <location>
        <position position="140"/>
    </location>
    <ligand>
        <name>ATP</name>
        <dbReference type="ChEBI" id="CHEBI:30616"/>
    </ligand>
</feature>
<dbReference type="SUPFAM" id="SSF53633">
    <property type="entry name" value="Carbamate kinase-like"/>
    <property type="match status" value="1"/>
</dbReference>
<comment type="catalytic activity">
    <reaction evidence="10 11">
        <text>UMP + ATP = UDP + ADP</text>
        <dbReference type="Rhea" id="RHEA:24400"/>
        <dbReference type="ChEBI" id="CHEBI:30616"/>
        <dbReference type="ChEBI" id="CHEBI:57865"/>
        <dbReference type="ChEBI" id="CHEBI:58223"/>
        <dbReference type="ChEBI" id="CHEBI:456216"/>
        <dbReference type="EC" id="2.7.4.22"/>
    </reaction>
</comment>
<dbReference type="FunFam" id="3.40.1160.10:FF:000030">
    <property type="entry name" value="Uridylate kinase"/>
    <property type="match status" value="1"/>
</dbReference>
<keyword evidence="7 11" id="KW-0418">Kinase</keyword>
<evidence type="ECO:0000256" key="2">
    <source>
        <dbReference type="ARBA" id="ARBA00004791"/>
    </source>
</evidence>
<dbReference type="UniPathway" id="UPA00159">
    <property type="reaction ID" value="UER00275"/>
</dbReference>
<keyword evidence="4 11" id="KW-0963">Cytoplasm</keyword>
<dbReference type="GeneID" id="14551811"/>